<dbReference type="InterPro" id="IPR036513">
    <property type="entry name" value="STAS_dom_sf"/>
</dbReference>
<dbReference type="PANTHER" id="PTHR33745:SF1">
    <property type="entry name" value="RSBT ANTAGONIST PROTEIN RSBS"/>
    <property type="match status" value="1"/>
</dbReference>
<dbReference type="Proteomes" id="UP000053859">
    <property type="component" value="Unassembled WGS sequence"/>
</dbReference>
<accession>A0A0K8PSE0</accession>
<dbReference type="PROSITE" id="PS50801">
    <property type="entry name" value="STAS"/>
    <property type="match status" value="1"/>
</dbReference>
<dbReference type="Gene3D" id="3.30.750.24">
    <property type="entry name" value="STAS domain"/>
    <property type="match status" value="1"/>
</dbReference>
<dbReference type="PATRIC" id="fig|146537.3.peg.5472"/>
<dbReference type="Pfam" id="PF01740">
    <property type="entry name" value="STAS"/>
    <property type="match status" value="1"/>
</dbReference>
<organism evidence="2 3">
    <name type="scientific">Streptomyces azureus</name>
    <dbReference type="NCBI Taxonomy" id="146537"/>
    <lineage>
        <taxon>Bacteria</taxon>
        <taxon>Bacillati</taxon>
        <taxon>Actinomycetota</taxon>
        <taxon>Actinomycetes</taxon>
        <taxon>Kitasatosporales</taxon>
        <taxon>Streptomycetaceae</taxon>
        <taxon>Streptomyces</taxon>
    </lineage>
</organism>
<dbReference type="InterPro" id="IPR051932">
    <property type="entry name" value="Bact_StressResp_Reg"/>
</dbReference>
<dbReference type="SUPFAM" id="SSF52091">
    <property type="entry name" value="SpoIIaa-like"/>
    <property type="match status" value="1"/>
</dbReference>
<evidence type="ECO:0000259" key="1">
    <source>
        <dbReference type="PROSITE" id="PS50801"/>
    </source>
</evidence>
<feature type="domain" description="STAS" evidence="1">
    <location>
        <begin position="30"/>
        <end position="141"/>
    </location>
</feature>
<keyword evidence="3" id="KW-1185">Reference proteome</keyword>
<reference evidence="2" key="1">
    <citation type="journal article" date="2015" name="Genome Announc.">
        <title>Draft Genome Sequence of Thiostrepton-Producing Streptomyces azureus ATCC 14921.</title>
        <authorList>
            <person name="Sakihara K."/>
            <person name="Maeda J."/>
            <person name="Tashiro K."/>
            <person name="Fujino Y."/>
            <person name="Kuhara S."/>
            <person name="Ohshima T."/>
            <person name="Ogata S."/>
            <person name="Doi K."/>
        </authorList>
    </citation>
    <scope>NUCLEOTIDE SEQUENCE [LARGE SCALE GENOMIC DNA]</scope>
    <source>
        <strain evidence="2">ATCC14921</strain>
    </source>
</reference>
<dbReference type="EMBL" id="DF968333">
    <property type="protein sequence ID" value="GAP50344.1"/>
    <property type="molecule type" value="Genomic_DNA"/>
</dbReference>
<evidence type="ECO:0000313" key="2">
    <source>
        <dbReference type="EMBL" id="GAP50344.1"/>
    </source>
</evidence>
<dbReference type="CDD" id="cd07041">
    <property type="entry name" value="STAS_RsbR_RsbS_like"/>
    <property type="match status" value="1"/>
</dbReference>
<protein>
    <submittedName>
        <fullName evidence="2">Anti-sigma factor antagonist</fullName>
    </submittedName>
</protein>
<dbReference type="RefSeq" id="WP_236711812.1">
    <property type="nucleotide sequence ID" value="NZ_DF968333.1"/>
</dbReference>
<dbReference type="PANTHER" id="PTHR33745">
    <property type="entry name" value="RSBT ANTAGONIST PROTEIN RSBS-RELATED"/>
    <property type="match status" value="1"/>
</dbReference>
<sequence length="152" mass="15442">MTGPSGNGPAGFGPPIDGPPVAGPLGGHGFSVPVLRLGDILLVTLQGELHDGMAEQLQQDITERIAHTRVTGVVIDISGVDVVDSFLGRVLAEIAAGAGLLAARTVLAGMRPAVAITLVELGLTLPGLRTALDVERAMEMLTAGEHRDGGSP</sequence>
<evidence type="ECO:0000313" key="3">
    <source>
        <dbReference type="Proteomes" id="UP000053859"/>
    </source>
</evidence>
<dbReference type="AlphaFoldDB" id="A0A0K8PSE0"/>
<proteinExistence type="predicted"/>
<dbReference type="InterPro" id="IPR002645">
    <property type="entry name" value="STAS_dom"/>
</dbReference>
<name>A0A0K8PSE0_STRAJ</name>
<gene>
    <name evidence="2" type="ORF">SAZU_5201</name>
</gene>